<gene>
    <name evidence="4" type="ORF">GFSPODELE1_LOCUS235</name>
</gene>
<sequence>MSNLDDTKTSVEKLKAEGNAFHTQGHLEDAILKYTEAIQLDQGNAILYANRSASHLSMKNYLDAACDARQAVVIDPSYTKAWARLAKATHALWQYDQSIKAWKRALETLPVISVSQLSPTDAHFKQQFEEGLKAAEDAHARQVSGESSNPHLVSMNDPSKMPWNRAMALMPELERTQTADSSAWVIVPAYREFNEGVQAMKALRLLPNRSAYGHYGALADITNGILRDRRVFHMDGANWLDQYRNQREFAFEITQSGAWVDGGVEHAKRQAENTLREKGWDTARKALAITVRSWFMRAFLEEGARRNARVATQFYGSALTLLEWGQTKWRDVSRDDRGAIFENTFVRGVRRYYLSAYLMGVKDHGDGSVYTLDRAEALALAMVKEVSDNWPRGNEEYVQDRGFYYSFVVYPRAEAYSTLGFVNMERAHACRGTDPETAMRYYSAAAEWYLKAAESYPEDDEFHFYFLKIAFEACWHRADPIRDILPLCQPMQEALQKMRAIWEFSSNKGTMNEHVQQLIYFNEGVFTGLISKLYTLDTPSSLVALHKPE</sequence>
<dbReference type="InterPro" id="IPR019734">
    <property type="entry name" value="TPR_rpt"/>
</dbReference>
<proteinExistence type="predicted"/>
<dbReference type="InterPro" id="IPR011990">
    <property type="entry name" value="TPR-like_helical_dom_sf"/>
</dbReference>
<evidence type="ECO:0000313" key="4">
    <source>
        <dbReference type="EMBL" id="CAL1694286.1"/>
    </source>
</evidence>
<accession>A0ABP1CF64</accession>
<dbReference type="PANTHER" id="PTHR45831:SF2">
    <property type="entry name" value="LD24721P"/>
    <property type="match status" value="1"/>
</dbReference>
<dbReference type="PROSITE" id="PS50005">
    <property type="entry name" value="TPR"/>
    <property type="match status" value="1"/>
</dbReference>
<keyword evidence="5" id="KW-1185">Reference proteome</keyword>
<dbReference type="Gene3D" id="1.25.40.10">
    <property type="entry name" value="Tetratricopeptide repeat domain"/>
    <property type="match status" value="1"/>
</dbReference>
<evidence type="ECO:0000256" key="3">
    <source>
        <dbReference type="PROSITE-ProRule" id="PRU00339"/>
    </source>
</evidence>
<protein>
    <recommendedName>
        <fullName evidence="6">TPR-like protein</fullName>
    </recommendedName>
</protein>
<evidence type="ECO:0008006" key="6">
    <source>
        <dbReference type="Google" id="ProtNLM"/>
    </source>
</evidence>
<dbReference type="Proteomes" id="UP001497453">
    <property type="component" value="Chromosome 1"/>
</dbReference>
<dbReference type="PANTHER" id="PTHR45831">
    <property type="entry name" value="LD24721P"/>
    <property type="match status" value="1"/>
</dbReference>
<dbReference type="SMART" id="SM00028">
    <property type="entry name" value="TPR"/>
    <property type="match status" value="3"/>
</dbReference>
<evidence type="ECO:0000256" key="1">
    <source>
        <dbReference type="ARBA" id="ARBA00022737"/>
    </source>
</evidence>
<feature type="repeat" description="TPR" evidence="3">
    <location>
        <begin position="11"/>
        <end position="44"/>
    </location>
</feature>
<name>A0ABP1CF64_9APHY</name>
<organism evidence="4 5">
    <name type="scientific">Somion occarium</name>
    <dbReference type="NCBI Taxonomy" id="3059160"/>
    <lineage>
        <taxon>Eukaryota</taxon>
        <taxon>Fungi</taxon>
        <taxon>Dikarya</taxon>
        <taxon>Basidiomycota</taxon>
        <taxon>Agaricomycotina</taxon>
        <taxon>Agaricomycetes</taxon>
        <taxon>Polyporales</taxon>
        <taxon>Cerrenaceae</taxon>
        <taxon>Somion</taxon>
    </lineage>
</organism>
<evidence type="ECO:0000256" key="2">
    <source>
        <dbReference type="ARBA" id="ARBA00022803"/>
    </source>
</evidence>
<reference evidence="5" key="1">
    <citation type="submission" date="2024-04" db="EMBL/GenBank/DDBJ databases">
        <authorList>
            <person name="Shaw F."/>
            <person name="Minotto A."/>
        </authorList>
    </citation>
    <scope>NUCLEOTIDE SEQUENCE [LARGE SCALE GENOMIC DNA]</scope>
</reference>
<dbReference type="EMBL" id="OZ037944">
    <property type="protein sequence ID" value="CAL1694286.1"/>
    <property type="molecule type" value="Genomic_DNA"/>
</dbReference>
<dbReference type="InterPro" id="IPR047150">
    <property type="entry name" value="SGT"/>
</dbReference>
<keyword evidence="2 3" id="KW-0802">TPR repeat</keyword>
<keyword evidence="1" id="KW-0677">Repeat</keyword>
<dbReference type="SUPFAM" id="SSF48452">
    <property type="entry name" value="TPR-like"/>
    <property type="match status" value="1"/>
</dbReference>
<evidence type="ECO:0000313" key="5">
    <source>
        <dbReference type="Proteomes" id="UP001497453"/>
    </source>
</evidence>